<accession>A0A840RL44</accession>
<evidence type="ECO:0008006" key="3">
    <source>
        <dbReference type="Google" id="ProtNLM"/>
    </source>
</evidence>
<dbReference type="Gene3D" id="3.30.2000.10">
    <property type="entry name" value="Phage tail protein-like"/>
    <property type="match status" value="1"/>
</dbReference>
<dbReference type="Pfam" id="PF09646">
    <property type="entry name" value="Gp37"/>
    <property type="match status" value="1"/>
</dbReference>
<dbReference type="EMBL" id="JACHHQ010000001">
    <property type="protein sequence ID" value="MBB5198493.1"/>
    <property type="molecule type" value="Genomic_DNA"/>
</dbReference>
<keyword evidence="2" id="KW-1185">Reference proteome</keyword>
<dbReference type="AlphaFoldDB" id="A0A840RL44"/>
<gene>
    <name evidence="1" type="ORF">HNR39_000303</name>
</gene>
<dbReference type="InterPro" id="IPR035934">
    <property type="entry name" value="Phage_tail_protein-like_sf"/>
</dbReference>
<protein>
    <recommendedName>
        <fullName evidence="3">Gp37 protein</fullName>
    </recommendedName>
</protein>
<name>A0A840RL44_9BURK</name>
<reference evidence="1 2" key="1">
    <citation type="submission" date="2020-08" db="EMBL/GenBank/DDBJ databases">
        <title>Genomic Encyclopedia of Type Strains, Phase IV (KMG-IV): sequencing the most valuable type-strain genomes for metagenomic binning, comparative biology and taxonomic classification.</title>
        <authorList>
            <person name="Goeker M."/>
        </authorList>
    </citation>
    <scope>NUCLEOTIDE SEQUENCE [LARGE SCALE GENOMIC DNA]</scope>
    <source>
        <strain evidence="1 2">DSM 23240</strain>
    </source>
</reference>
<evidence type="ECO:0000313" key="2">
    <source>
        <dbReference type="Proteomes" id="UP000571084"/>
    </source>
</evidence>
<dbReference type="Proteomes" id="UP000571084">
    <property type="component" value="Unassembled WGS sequence"/>
</dbReference>
<dbReference type="InterPro" id="IPR018602">
    <property type="entry name" value="Gp37/STM4215"/>
</dbReference>
<comment type="caution">
    <text evidence="1">The sequence shown here is derived from an EMBL/GenBank/DDBJ whole genome shotgun (WGS) entry which is preliminary data.</text>
</comment>
<sequence length="153" mass="16585">MTRSSVRTVAILDDVVTKLIAEIPDMPAELFPENPAAYRLNHPKGALLLSFPGSQFDALVRSGQNVPAKAGCSRPQARTIGLTITVVLRQLNGRDGAVDALDDVRDALRGFRPSGCRSDLEFVAERFLGEMEGNWQYAVDLVTTVWDGAAAQT</sequence>
<dbReference type="RefSeq" id="WP_168052512.1">
    <property type="nucleotide sequence ID" value="NZ_JAAOZT010000002.1"/>
</dbReference>
<organism evidence="1 2">
    <name type="scientific">Glaciimonas immobilis</name>
    <dbReference type="NCBI Taxonomy" id="728004"/>
    <lineage>
        <taxon>Bacteria</taxon>
        <taxon>Pseudomonadati</taxon>
        <taxon>Pseudomonadota</taxon>
        <taxon>Betaproteobacteria</taxon>
        <taxon>Burkholderiales</taxon>
        <taxon>Oxalobacteraceae</taxon>
        <taxon>Glaciimonas</taxon>
    </lineage>
</organism>
<dbReference type="InterPro" id="IPR038042">
    <property type="entry name" value="Gp37-like"/>
</dbReference>
<proteinExistence type="predicted"/>
<dbReference type="SUPFAM" id="SSF143749">
    <property type="entry name" value="Phage tail protein-like"/>
    <property type="match status" value="1"/>
</dbReference>
<evidence type="ECO:0000313" key="1">
    <source>
        <dbReference type="EMBL" id="MBB5198493.1"/>
    </source>
</evidence>